<dbReference type="EMBL" id="QBIY01012037">
    <property type="protein sequence ID" value="RXN27392.1"/>
    <property type="molecule type" value="Genomic_DNA"/>
</dbReference>
<protein>
    <submittedName>
        <fullName evidence="2">Uncharacterized protein</fullName>
    </submittedName>
</protein>
<evidence type="ECO:0000313" key="2">
    <source>
        <dbReference type="EMBL" id="RXN27392.1"/>
    </source>
</evidence>
<dbReference type="STRING" id="84645.A0A498N6S0"/>
<dbReference type="PANTHER" id="PTHR31025">
    <property type="entry name" value="SI:CH211-196P9.1-RELATED"/>
    <property type="match status" value="1"/>
</dbReference>
<comment type="caution">
    <text evidence="2">The sequence shown here is derived from an EMBL/GenBank/DDBJ whole genome shotgun (WGS) entry which is preliminary data.</text>
</comment>
<gene>
    <name evidence="2" type="ORF">ROHU_020084</name>
</gene>
<evidence type="ECO:0000313" key="3">
    <source>
        <dbReference type="Proteomes" id="UP000290572"/>
    </source>
</evidence>
<feature type="region of interest" description="Disordered" evidence="1">
    <location>
        <begin position="165"/>
        <end position="186"/>
    </location>
</feature>
<dbReference type="AlphaFoldDB" id="A0A498N6S0"/>
<name>A0A498N6S0_LABRO</name>
<dbReference type="Proteomes" id="UP000290572">
    <property type="component" value="Unassembled WGS sequence"/>
</dbReference>
<organism evidence="2 3">
    <name type="scientific">Labeo rohita</name>
    <name type="common">Indian major carp</name>
    <name type="synonym">Cyprinus rohita</name>
    <dbReference type="NCBI Taxonomy" id="84645"/>
    <lineage>
        <taxon>Eukaryota</taxon>
        <taxon>Metazoa</taxon>
        <taxon>Chordata</taxon>
        <taxon>Craniata</taxon>
        <taxon>Vertebrata</taxon>
        <taxon>Euteleostomi</taxon>
        <taxon>Actinopterygii</taxon>
        <taxon>Neopterygii</taxon>
        <taxon>Teleostei</taxon>
        <taxon>Ostariophysi</taxon>
        <taxon>Cypriniformes</taxon>
        <taxon>Cyprinidae</taxon>
        <taxon>Labeoninae</taxon>
        <taxon>Labeonini</taxon>
        <taxon>Labeo</taxon>
    </lineage>
</organism>
<evidence type="ECO:0000256" key="1">
    <source>
        <dbReference type="SAM" id="MobiDB-lite"/>
    </source>
</evidence>
<keyword evidence="3" id="KW-1185">Reference proteome</keyword>
<accession>A0A498N6S0</accession>
<sequence length="476" mass="55078">MYQAYLLAGQECSKLLQVKDSCAFYPNLYSNTIKHAVKKLAFSESNTTVTTRHSSSSSSSPGLDTQWDVNFEIPWSKFPEEVMQALERGKRPGPKLRRQMARIVVTEMMQKCPHVGKKHSTDVATNMVAKYPSSLQDVIEGDIVGTGYHSLVKQLQNRIENVRRTSTPKIRKRKHQTDDSDQTDEIPLEERAAMQDTYGCIKWNVKFLPLEETQESQQQKMEKLKVMFQHSDANPEEVKCLMKSTFYTQHQHVNQGKSIKCLREEWPFWFDELGMSVHFMELTGIDLKETFTRNLDLKGKRLLDYMTTVCVNKSKKFLQNYARLQRMRGLQSGCSDDVIEMILLLLSYFDEKEESMFFHAEDTCLAEEVQLEQVPLTPVVIVCEFVMYMLSLDRNLINTNISSFISALCLMFGSYYCINIHYPSELASTLEFLQGCFLSINPEKGTKVENKNSKRRLNVNPRVLTLIQELSDHEWR</sequence>
<dbReference type="PANTHER" id="PTHR31025:SF30">
    <property type="entry name" value="SI:DKEY-15H8.17"/>
    <property type="match status" value="1"/>
</dbReference>
<reference evidence="2 3" key="1">
    <citation type="submission" date="2018-03" db="EMBL/GenBank/DDBJ databases">
        <title>Draft genome sequence of Rohu Carp (Labeo rohita).</title>
        <authorList>
            <person name="Das P."/>
            <person name="Kushwaha B."/>
            <person name="Joshi C.G."/>
            <person name="Kumar D."/>
            <person name="Nagpure N.S."/>
            <person name="Sahoo L."/>
            <person name="Das S.P."/>
            <person name="Bit A."/>
            <person name="Patnaik S."/>
            <person name="Meher P.K."/>
            <person name="Jayasankar P."/>
            <person name="Koringa P.G."/>
            <person name="Patel N.V."/>
            <person name="Hinsu A.T."/>
            <person name="Kumar R."/>
            <person name="Pandey M."/>
            <person name="Agarwal S."/>
            <person name="Srivastava S."/>
            <person name="Singh M."/>
            <person name="Iquebal M.A."/>
            <person name="Jaiswal S."/>
            <person name="Angadi U.B."/>
            <person name="Kumar N."/>
            <person name="Raza M."/>
            <person name="Shah T.M."/>
            <person name="Rai A."/>
            <person name="Jena J.K."/>
        </authorList>
    </citation>
    <scope>NUCLEOTIDE SEQUENCE [LARGE SCALE GENOMIC DNA]</scope>
    <source>
        <strain evidence="2">DASCIFA01</strain>
        <tissue evidence="2">Testis</tissue>
    </source>
</reference>
<proteinExistence type="predicted"/>